<dbReference type="Proteomes" id="UP000054771">
    <property type="component" value="Unassembled WGS sequence"/>
</dbReference>
<dbReference type="PROSITE" id="PS51532">
    <property type="entry name" value="PITH"/>
    <property type="match status" value="1"/>
</dbReference>
<dbReference type="PROSITE" id="PS00194">
    <property type="entry name" value="THIOREDOXIN_1"/>
    <property type="match status" value="1"/>
</dbReference>
<proteinExistence type="inferred from homology"/>
<protein>
    <submittedName>
        <fullName evidence="6">Putative Thioredoxin-like protein</fullName>
    </submittedName>
</protein>
<feature type="region of interest" description="Disordered" evidence="3">
    <location>
        <begin position="144"/>
        <end position="168"/>
    </location>
</feature>
<dbReference type="SUPFAM" id="SSF52833">
    <property type="entry name" value="Thioredoxin-like"/>
    <property type="match status" value="1"/>
</dbReference>
<feature type="compositionally biased region" description="Low complexity" evidence="3">
    <location>
        <begin position="8"/>
        <end position="30"/>
    </location>
</feature>
<dbReference type="PANTHER" id="PTHR46115">
    <property type="entry name" value="THIOREDOXIN-LIKE PROTEIN 1"/>
    <property type="match status" value="1"/>
</dbReference>
<dbReference type="Gene3D" id="2.60.120.470">
    <property type="entry name" value="PITH domain"/>
    <property type="match status" value="1"/>
</dbReference>
<dbReference type="InterPro" id="IPR036249">
    <property type="entry name" value="Thioredoxin-like_sf"/>
</dbReference>
<dbReference type="AlphaFoldDB" id="A0A0U5GA96"/>
<dbReference type="SUPFAM" id="SSF49785">
    <property type="entry name" value="Galactose-binding domain-like"/>
    <property type="match status" value="1"/>
</dbReference>
<dbReference type="CDD" id="cd02947">
    <property type="entry name" value="TRX_family"/>
    <property type="match status" value="1"/>
</dbReference>
<comment type="similarity">
    <text evidence="1">Belongs to the thioredoxin family.</text>
</comment>
<dbReference type="InterPro" id="IPR017937">
    <property type="entry name" value="Thioredoxin_CS"/>
</dbReference>
<dbReference type="InterPro" id="IPR008979">
    <property type="entry name" value="Galactose-bd-like_sf"/>
</dbReference>
<evidence type="ECO:0000313" key="6">
    <source>
        <dbReference type="EMBL" id="CEL08571.1"/>
    </source>
</evidence>
<evidence type="ECO:0000256" key="2">
    <source>
        <dbReference type="ARBA" id="ARBA00023157"/>
    </source>
</evidence>
<accession>A0A0U5GA96</accession>
<dbReference type="EMBL" id="CDMC01000011">
    <property type="protein sequence ID" value="CEL08571.1"/>
    <property type="molecule type" value="Genomic_DNA"/>
</dbReference>
<dbReference type="InterPro" id="IPR013766">
    <property type="entry name" value="Thioredoxin_domain"/>
</dbReference>
<feature type="domain" description="PITH" evidence="5">
    <location>
        <begin position="163"/>
        <end position="364"/>
    </location>
</feature>
<evidence type="ECO:0000313" key="7">
    <source>
        <dbReference type="Proteomes" id="UP000054771"/>
    </source>
</evidence>
<dbReference type="PRINTS" id="PR00421">
    <property type="entry name" value="THIOREDOXIN"/>
</dbReference>
<keyword evidence="7" id="KW-1185">Reference proteome</keyword>
<dbReference type="InterPro" id="IPR010400">
    <property type="entry name" value="PITH_dom"/>
</dbReference>
<feature type="compositionally biased region" description="Low complexity" evidence="3">
    <location>
        <begin position="147"/>
        <end position="161"/>
    </location>
</feature>
<evidence type="ECO:0000259" key="5">
    <source>
        <dbReference type="PROSITE" id="PS51532"/>
    </source>
</evidence>
<feature type="region of interest" description="Disordered" evidence="3">
    <location>
        <begin position="1"/>
        <end position="34"/>
    </location>
</feature>
<dbReference type="OrthoDB" id="2121326at2759"/>
<evidence type="ECO:0000256" key="3">
    <source>
        <dbReference type="SAM" id="MobiDB-lite"/>
    </source>
</evidence>
<reference evidence="7" key="1">
    <citation type="journal article" date="2016" name="Genome Announc.">
        <title>Draft genome sequences of fungus Aspergillus calidoustus.</title>
        <authorList>
            <person name="Horn F."/>
            <person name="Linde J."/>
            <person name="Mattern D.J."/>
            <person name="Walther G."/>
            <person name="Guthke R."/>
            <person name="Scherlach K."/>
            <person name="Martin K."/>
            <person name="Brakhage A.A."/>
            <person name="Petzke L."/>
            <person name="Valiante V."/>
        </authorList>
    </citation>
    <scope>NUCLEOTIDE SEQUENCE [LARGE SCALE GENOMIC DNA]</scope>
    <source>
        <strain evidence="7">SF006504</strain>
    </source>
</reference>
<dbReference type="OMA" id="PIFEMFP"/>
<dbReference type="Pfam" id="PF06201">
    <property type="entry name" value="PITH"/>
    <property type="match status" value="1"/>
</dbReference>
<dbReference type="InterPro" id="IPR037047">
    <property type="entry name" value="PITH_dom_sf"/>
</dbReference>
<gene>
    <name evidence="6" type="ORF">ASPCAL11720</name>
</gene>
<dbReference type="GO" id="GO:0005737">
    <property type="term" value="C:cytoplasm"/>
    <property type="evidence" value="ECO:0007669"/>
    <property type="project" value="UniProtKB-ARBA"/>
</dbReference>
<organism evidence="6 7">
    <name type="scientific">Aspergillus calidoustus</name>
    <dbReference type="NCBI Taxonomy" id="454130"/>
    <lineage>
        <taxon>Eukaryota</taxon>
        <taxon>Fungi</taxon>
        <taxon>Dikarya</taxon>
        <taxon>Ascomycota</taxon>
        <taxon>Pezizomycotina</taxon>
        <taxon>Eurotiomycetes</taxon>
        <taxon>Eurotiomycetidae</taxon>
        <taxon>Eurotiales</taxon>
        <taxon>Aspergillaceae</taxon>
        <taxon>Aspergillus</taxon>
        <taxon>Aspergillus subgen. Nidulantes</taxon>
    </lineage>
</organism>
<keyword evidence="2" id="KW-1015">Disulfide bond</keyword>
<dbReference type="PROSITE" id="PS51352">
    <property type="entry name" value="THIOREDOXIN_2"/>
    <property type="match status" value="1"/>
</dbReference>
<name>A0A0U5GA96_ASPCI</name>
<sequence>MTYYRDYSSVSTTNTNSSPSPPSHQQHPTTATMTAPVHISSKEQFQSILNSSTFVVADFHAQWCGPCHAIAPVYDQLSSQLTRPNHITFTKIDVDEQQDIAKAYGVTAMPTFIVFERGRILNTIRGADPSKLNQVIRKLATEAGKAPAASGETPSESSSGSWLGAPAPKGYPDITGEYDVKGLELLNRDSSFGVARTLFEGGKPSALGNGKAGEGAAADWVESDTDEQLMLFIPFKSTLKVHSLQITSLPSGEAAEDQDEDEIPLRPKTIRLYTNNPHVLGFDEAEDITPVQTVELKAEDWDAKTGTAKIDLRFVKFQSVFSLNIFIVDNEGGSEKTRVDRIRIFGEAGEKREMGKLEKIGDEQGE</sequence>
<evidence type="ECO:0000259" key="4">
    <source>
        <dbReference type="PROSITE" id="PS51352"/>
    </source>
</evidence>
<dbReference type="STRING" id="454130.A0A0U5GA96"/>
<dbReference type="Pfam" id="PF00085">
    <property type="entry name" value="Thioredoxin"/>
    <property type="match status" value="1"/>
</dbReference>
<evidence type="ECO:0000256" key="1">
    <source>
        <dbReference type="ARBA" id="ARBA00008987"/>
    </source>
</evidence>
<feature type="domain" description="Thioredoxin" evidence="4">
    <location>
        <begin position="14"/>
        <end position="141"/>
    </location>
</feature>
<dbReference type="Gene3D" id="3.40.30.10">
    <property type="entry name" value="Glutaredoxin"/>
    <property type="match status" value="1"/>
</dbReference>